<sequence>MKIYVASSWRNDIQPAVVALLRAAGHEVYDFKNPHGNTGFSWSQIDPNWQQWTDEQYLEALNHPIAVAGFKSDFDAMHWADACVLVLPCGRSAHTEAGWMQGMGKPTIALLAGGEPELMYKIFEACFTTVVEIKEHLEALELASVVE</sequence>
<dbReference type="AlphaFoldDB" id="A0A839GU23"/>
<gene>
    <name evidence="1" type="ORF">FHS90_003699</name>
</gene>
<dbReference type="Proteomes" id="UP000563094">
    <property type="component" value="Unassembled WGS sequence"/>
</dbReference>
<keyword evidence="2" id="KW-1185">Reference proteome</keyword>
<evidence type="ECO:0000313" key="1">
    <source>
        <dbReference type="EMBL" id="MBA9078965.1"/>
    </source>
</evidence>
<dbReference type="SUPFAM" id="SSF52309">
    <property type="entry name" value="N-(deoxy)ribosyltransferase-like"/>
    <property type="match status" value="1"/>
</dbReference>
<organism evidence="1 2">
    <name type="scientific">Rufibacter quisquiliarum</name>
    <dbReference type="NCBI Taxonomy" id="1549639"/>
    <lineage>
        <taxon>Bacteria</taxon>
        <taxon>Pseudomonadati</taxon>
        <taxon>Bacteroidota</taxon>
        <taxon>Cytophagia</taxon>
        <taxon>Cytophagales</taxon>
        <taxon>Hymenobacteraceae</taxon>
        <taxon>Rufibacter</taxon>
    </lineage>
</organism>
<dbReference type="RefSeq" id="WP_220483102.1">
    <property type="nucleotide sequence ID" value="NZ_JACJIQ010000017.1"/>
</dbReference>
<name>A0A839GU23_9BACT</name>
<reference evidence="1 2" key="1">
    <citation type="submission" date="2020-08" db="EMBL/GenBank/DDBJ databases">
        <title>Genomic Encyclopedia of Type Strains, Phase IV (KMG-IV): sequencing the most valuable type-strain genomes for metagenomic binning, comparative biology and taxonomic classification.</title>
        <authorList>
            <person name="Goeker M."/>
        </authorList>
    </citation>
    <scope>NUCLEOTIDE SEQUENCE [LARGE SCALE GENOMIC DNA]</scope>
    <source>
        <strain evidence="1 2">DSM 29854</strain>
    </source>
</reference>
<dbReference type="EMBL" id="JACJIQ010000017">
    <property type="protein sequence ID" value="MBA9078965.1"/>
    <property type="molecule type" value="Genomic_DNA"/>
</dbReference>
<evidence type="ECO:0008006" key="3">
    <source>
        <dbReference type="Google" id="ProtNLM"/>
    </source>
</evidence>
<comment type="caution">
    <text evidence="1">The sequence shown here is derived from an EMBL/GenBank/DDBJ whole genome shotgun (WGS) entry which is preliminary data.</text>
</comment>
<evidence type="ECO:0000313" key="2">
    <source>
        <dbReference type="Proteomes" id="UP000563094"/>
    </source>
</evidence>
<accession>A0A839GU23</accession>
<proteinExistence type="predicted"/>
<protein>
    <recommendedName>
        <fullName evidence="3">Nucleoside 2-deoxyribosyltransferase</fullName>
    </recommendedName>
</protein>
<dbReference type="Gene3D" id="3.40.50.450">
    <property type="match status" value="1"/>
</dbReference>